<sequence length="360" mass="39756">MLAKIAPPANDFHALARYLVRGKSGNPHPKRVAWVFTQNLPTDDPELAAKYMEATAQLSARTRKAAYHLMIAWHANERPTPEAMQDVARQTLQLTGLAEHQALVMGHGDKPHPHLHILLNRVHPDTGRAWKTSQDFARLDRIMRELADAHGFAFVPAHTFNPDVTDTLPQLPDSPATYAGKRGAPTLRPQWSKAQARVMGERLSEDLTMDATPEDMQDILAQHGVALETKGKGHVVGNAHGYAKLSSLGLTASAKHLARAVDALPSQLQYFTPSERHRSTVFDVDAVDIARAFHSIGLLTKEDVRAAIDDARVQRQQRRPQWQSSVLGLSTALTNVAPRPARPQRRFSSPGKPNKPAKAR</sequence>
<dbReference type="HOGENOM" id="CLU_055603_0_0_5"/>
<evidence type="ECO:0000256" key="1">
    <source>
        <dbReference type="SAM" id="MobiDB-lite"/>
    </source>
</evidence>
<accession>V5SI76</accession>
<dbReference type="Pfam" id="PF03432">
    <property type="entry name" value="Relaxase"/>
    <property type="match status" value="1"/>
</dbReference>
<proteinExistence type="predicted"/>
<organism evidence="3 4">
    <name type="scientific">Hyphomicrobium nitrativorans NL23</name>
    <dbReference type="NCBI Taxonomy" id="1029756"/>
    <lineage>
        <taxon>Bacteria</taxon>
        <taxon>Pseudomonadati</taxon>
        <taxon>Pseudomonadota</taxon>
        <taxon>Alphaproteobacteria</taxon>
        <taxon>Hyphomicrobiales</taxon>
        <taxon>Hyphomicrobiaceae</taxon>
        <taxon>Hyphomicrobium</taxon>
    </lineage>
</organism>
<dbReference type="STRING" id="1029756.W911_12065"/>
<feature type="region of interest" description="Disordered" evidence="1">
    <location>
        <begin position="333"/>
        <end position="360"/>
    </location>
</feature>
<dbReference type="KEGG" id="hni:W911_12065"/>
<dbReference type="PATRIC" id="fig|1029756.8.peg.2505"/>
<evidence type="ECO:0000259" key="2">
    <source>
        <dbReference type="Pfam" id="PF03432"/>
    </source>
</evidence>
<evidence type="ECO:0000313" key="3">
    <source>
        <dbReference type="EMBL" id="AHB50243.1"/>
    </source>
</evidence>
<feature type="domain" description="MobA/VirD2-like nuclease" evidence="2">
    <location>
        <begin position="28"/>
        <end position="151"/>
    </location>
</feature>
<keyword evidence="4" id="KW-1185">Reference proteome</keyword>
<dbReference type="AlphaFoldDB" id="V5SI76"/>
<dbReference type="OrthoDB" id="279005at2"/>
<gene>
    <name evidence="3" type="ORF">W911_12065</name>
</gene>
<dbReference type="Proteomes" id="UP000018542">
    <property type="component" value="Chromosome"/>
</dbReference>
<reference evidence="3 4" key="1">
    <citation type="journal article" date="2014" name="Genome Announc.">
        <title>Complete Genome Sequence of Hyphomicrobium nitrativorans Strain NL23, a Denitrifying Bacterium Isolated from Biofilm of a Methanol-Fed Denitrification System Treating Seawater at the Montreal Biodome.</title>
        <authorList>
            <person name="Martineau C."/>
            <person name="Villeneuve C."/>
            <person name="Mauffrey F."/>
            <person name="Villemur R."/>
        </authorList>
    </citation>
    <scope>NUCLEOTIDE SEQUENCE [LARGE SCALE GENOMIC DNA]</scope>
    <source>
        <strain evidence="3">NL23</strain>
    </source>
</reference>
<dbReference type="RefSeq" id="WP_023787753.1">
    <property type="nucleotide sequence ID" value="NC_022997.1"/>
</dbReference>
<name>V5SI76_9HYPH</name>
<dbReference type="InterPro" id="IPR005094">
    <property type="entry name" value="Endonuclease_MobA/VirD2"/>
</dbReference>
<dbReference type="EMBL" id="CP006912">
    <property type="protein sequence ID" value="AHB50243.1"/>
    <property type="molecule type" value="Genomic_DNA"/>
</dbReference>
<evidence type="ECO:0000313" key="4">
    <source>
        <dbReference type="Proteomes" id="UP000018542"/>
    </source>
</evidence>
<protein>
    <recommendedName>
        <fullName evidence="2">MobA/VirD2-like nuclease domain-containing protein</fullName>
    </recommendedName>
</protein>